<dbReference type="GO" id="GO:0004475">
    <property type="term" value="F:mannose-1-phosphate guanylyltransferase (GTP) activity"/>
    <property type="evidence" value="ECO:0007669"/>
    <property type="project" value="UniProtKB-EC"/>
</dbReference>
<protein>
    <submittedName>
        <fullName evidence="4">Mannose-1-phosphate guanyltransferase</fullName>
        <ecNumber evidence="4">2.7.7.13</ecNumber>
    </submittedName>
</protein>
<dbReference type="EC" id="2.7.7.13" evidence="4"/>
<comment type="similarity">
    <text evidence="1">Belongs to the transferase hexapeptide repeat family.</text>
</comment>
<dbReference type="InterPro" id="IPR050486">
    <property type="entry name" value="Mannose-1P_guanyltransferase"/>
</dbReference>
<gene>
    <name evidence="4" type="ORF">NSPWAT_0890</name>
</gene>
<dbReference type="SUPFAM" id="SSF53448">
    <property type="entry name" value="Nucleotide-diphospho-sugar transferases"/>
    <property type="match status" value="1"/>
</dbReference>
<dbReference type="InterPro" id="IPR056729">
    <property type="entry name" value="GMPPB_C"/>
</dbReference>
<dbReference type="RefSeq" id="WP_282010669.1">
    <property type="nucleotide sequence ID" value="NZ_OX336137.1"/>
</dbReference>
<keyword evidence="4" id="KW-0548">Nucleotidyltransferase</keyword>
<keyword evidence="4" id="KW-0808">Transferase</keyword>
<dbReference type="PANTHER" id="PTHR22572">
    <property type="entry name" value="SUGAR-1-PHOSPHATE GUANYL TRANSFERASE"/>
    <property type="match status" value="1"/>
</dbReference>
<dbReference type="Proteomes" id="UP001157733">
    <property type="component" value="Chromosome"/>
</dbReference>
<proteinExistence type="inferred from homology"/>
<evidence type="ECO:0000259" key="3">
    <source>
        <dbReference type="Pfam" id="PF25087"/>
    </source>
</evidence>
<feature type="domain" description="Nucleotidyl transferase" evidence="2">
    <location>
        <begin position="2"/>
        <end position="236"/>
    </location>
</feature>
<dbReference type="EMBL" id="OX336137">
    <property type="protein sequence ID" value="CAI2717749.1"/>
    <property type="molecule type" value="Genomic_DNA"/>
</dbReference>
<dbReference type="CDD" id="cd04181">
    <property type="entry name" value="NTP_transferase"/>
    <property type="match status" value="1"/>
</dbReference>
<dbReference type="Pfam" id="PF25087">
    <property type="entry name" value="GMPPB_C"/>
    <property type="match status" value="1"/>
</dbReference>
<evidence type="ECO:0000259" key="2">
    <source>
        <dbReference type="Pfam" id="PF00483"/>
    </source>
</evidence>
<dbReference type="InterPro" id="IPR005835">
    <property type="entry name" value="NTP_transferase_dom"/>
</dbReference>
<name>A0ABM9HCG7_9BACT</name>
<dbReference type="Gene3D" id="2.160.10.10">
    <property type="entry name" value="Hexapeptide repeat proteins"/>
    <property type="match status" value="1"/>
</dbReference>
<accession>A0ABM9HCG7</accession>
<feature type="domain" description="Mannose-1-phosphate guanyltransferase C-terminal" evidence="3">
    <location>
        <begin position="256"/>
        <end position="329"/>
    </location>
</feature>
<dbReference type="Gene3D" id="3.90.550.10">
    <property type="entry name" value="Spore Coat Polysaccharide Biosynthesis Protein SpsA, Chain A"/>
    <property type="match status" value="1"/>
</dbReference>
<keyword evidence="5" id="KW-1185">Reference proteome</keyword>
<evidence type="ECO:0000313" key="5">
    <source>
        <dbReference type="Proteomes" id="UP001157733"/>
    </source>
</evidence>
<reference evidence="4 5" key="1">
    <citation type="submission" date="2022-09" db="EMBL/GenBank/DDBJ databases">
        <authorList>
            <person name="Kop L."/>
        </authorList>
    </citation>
    <scope>NUCLEOTIDE SEQUENCE [LARGE SCALE GENOMIC DNA]</scope>
    <source>
        <strain evidence="4 5">347</strain>
    </source>
</reference>
<evidence type="ECO:0000313" key="4">
    <source>
        <dbReference type="EMBL" id="CAI2717749.1"/>
    </source>
</evidence>
<dbReference type="Pfam" id="PF00483">
    <property type="entry name" value="NTP_transferase"/>
    <property type="match status" value="1"/>
</dbReference>
<sequence>MKAMILAAGFGTRLRPLTLTVPKPMVPVMNRPLLEHSLDLLREQRITDLTINLHHLPEKVIAHFREGGGFGVHINWSQEDAILGTAGGIKQAERFLDDAPFLVMNSDVVADIDFERVLAFHQEKGSVLTLVLKEGDSPEACDPIEIDDTGRIVHMPGVPSTSALGLPHRFTFTGIQIMDPMIFDRIPGGVFSGTTSDVFPQMIADGLPVYGYIHEDYWIDIGQPASYRRIHRDLLDGTARWRHPERSADPGRATLIPPVHIGKDCTIADSAQLGPYTVLGDGCVVGEDVRVDNTVCWKRVTLQQGAAVSHSILGDGVTVPAGERCEDQTRASKA</sequence>
<dbReference type="InterPro" id="IPR029044">
    <property type="entry name" value="Nucleotide-diphossugar_trans"/>
</dbReference>
<evidence type="ECO:0000256" key="1">
    <source>
        <dbReference type="ARBA" id="ARBA00007274"/>
    </source>
</evidence>
<organism evidence="4 5">
    <name type="scientific">Nitrospina watsonii</name>
    <dbReference type="NCBI Taxonomy" id="1323948"/>
    <lineage>
        <taxon>Bacteria</taxon>
        <taxon>Pseudomonadati</taxon>
        <taxon>Nitrospinota/Tectimicrobiota group</taxon>
        <taxon>Nitrospinota</taxon>
        <taxon>Nitrospinia</taxon>
        <taxon>Nitrospinales</taxon>
        <taxon>Nitrospinaceae</taxon>
        <taxon>Nitrospina</taxon>
    </lineage>
</organism>